<dbReference type="InParanoid" id="A0A7E5W2F3"/>
<reference evidence="3" key="1">
    <citation type="submission" date="2025-08" db="UniProtKB">
        <authorList>
            <consortium name="RefSeq"/>
        </authorList>
    </citation>
    <scope>IDENTIFICATION</scope>
</reference>
<proteinExistence type="predicted"/>
<feature type="region of interest" description="Disordered" evidence="1">
    <location>
        <begin position="1"/>
        <end position="106"/>
    </location>
</feature>
<dbReference type="RefSeq" id="XP_026734805.1">
    <property type="nucleotide sequence ID" value="XM_026879004.1"/>
</dbReference>
<gene>
    <name evidence="3" type="primary">LOC113498858</name>
</gene>
<dbReference type="Proteomes" id="UP000322000">
    <property type="component" value="Chromosome 11"/>
</dbReference>
<feature type="compositionally biased region" description="Basic and acidic residues" evidence="1">
    <location>
        <begin position="1"/>
        <end position="11"/>
    </location>
</feature>
<sequence>MEGAAEAKTESGSESEAAKGPCTEASGTELSSVKEESIADTQSSQVIKEESFADTQSAPAPDTKEESAPETKAEPAPDTKVESVAEPETKASTADTCSEDQCQIPR</sequence>
<name>A0A7E5W2F3_TRINI</name>
<evidence type="ECO:0000256" key="1">
    <source>
        <dbReference type="SAM" id="MobiDB-lite"/>
    </source>
</evidence>
<evidence type="ECO:0000313" key="2">
    <source>
        <dbReference type="Proteomes" id="UP000322000"/>
    </source>
</evidence>
<feature type="compositionally biased region" description="Basic and acidic residues" evidence="1">
    <location>
        <begin position="62"/>
        <end position="89"/>
    </location>
</feature>
<dbReference type="KEGG" id="tnl:113498858"/>
<dbReference type="GeneID" id="113498858"/>
<organism evidence="2 3">
    <name type="scientific">Trichoplusia ni</name>
    <name type="common">Cabbage looper</name>
    <dbReference type="NCBI Taxonomy" id="7111"/>
    <lineage>
        <taxon>Eukaryota</taxon>
        <taxon>Metazoa</taxon>
        <taxon>Ecdysozoa</taxon>
        <taxon>Arthropoda</taxon>
        <taxon>Hexapoda</taxon>
        <taxon>Insecta</taxon>
        <taxon>Pterygota</taxon>
        <taxon>Neoptera</taxon>
        <taxon>Endopterygota</taxon>
        <taxon>Lepidoptera</taxon>
        <taxon>Glossata</taxon>
        <taxon>Ditrysia</taxon>
        <taxon>Noctuoidea</taxon>
        <taxon>Noctuidae</taxon>
        <taxon>Plusiinae</taxon>
        <taxon>Trichoplusia</taxon>
    </lineage>
</organism>
<dbReference type="AlphaFoldDB" id="A0A7E5W2F3"/>
<feature type="compositionally biased region" description="Polar residues" evidence="1">
    <location>
        <begin position="90"/>
        <end position="106"/>
    </location>
</feature>
<keyword evidence="2" id="KW-1185">Reference proteome</keyword>
<evidence type="ECO:0000313" key="3">
    <source>
        <dbReference type="RefSeq" id="XP_026734805.1"/>
    </source>
</evidence>
<accession>A0A7E5W2F3</accession>
<protein>
    <submittedName>
        <fullName evidence="3">Diacylglycerol kinase kappa-like</fullName>
    </submittedName>
</protein>